<dbReference type="VEuPathDB" id="GiardiaDB:GMRT_12797"/>
<dbReference type="SUPFAM" id="SSF48371">
    <property type="entry name" value="ARM repeat"/>
    <property type="match status" value="1"/>
</dbReference>
<protein>
    <submittedName>
        <fullName evidence="1">Uncharacterized protein</fullName>
    </submittedName>
</protein>
<dbReference type="Proteomes" id="UP000315496">
    <property type="component" value="Chromosome 4"/>
</dbReference>
<proteinExistence type="predicted"/>
<organism evidence="1 2">
    <name type="scientific">Giardia muris</name>
    <dbReference type="NCBI Taxonomy" id="5742"/>
    <lineage>
        <taxon>Eukaryota</taxon>
        <taxon>Metamonada</taxon>
        <taxon>Diplomonadida</taxon>
        <taxon>Hexamitidae</taxon>
        <taxon>Giardiinae</taxon>
        <taxon>Giardia</taxon>
    </lineage>
</organism>
<evidence type="ECO:0000313" key="2">
    <source>
        <dbReference type="Proteomes" id="UP000315496"/>
    </source>
</evidence>
<reference evidence="1 2" key="1">
    <citation type="submission" date="2019-05" db="EMBL/GenBank/DDBJ databases">
        <title>The compact genome of Giardia muris reveals important steps in the evolution of intestinal protozoan parasites.</title>
        <authorList>
            <person name="Xu F."/>
            <person name="Jimenez-Gonzalez A."/>
            <person name="Einarsson E."/>
            <person name="Astvaldsson A."/>
            <person name="Peirasmaki D."/>
            <person name="Eckmann L."/>
            <person name="Andersson J.O."/>
            <person name="Svard S.G."/>
            <person name="Jerlstrom-Hultqvist J."/>
        </authorList>
    </citation>
    <scope>NUCLEOTIDE SEQUENCE [LARGE SCALE GENOMIC DNA]</scope>
    <source>
        <strain evidence="1 2">Roberts-Thomson</strain>
    </source>
</reference>
<keyword evidence="2" id="KW-1185">Reference proteome</keyword>
<accession>A0A4Z1SZP4</accession>
<name>A0A4Z1SZP4_GIAMU</name>
<sequence>MSIHQTSHPFLDKIREVLLWNRERMTIASTQFNPGRYTPNHNALLRECSSLIDIPREHQDRALQLLESALQMVLNRFRTLRCKQENLKAKRQKLDSDLSNTQVLDEVEARYVREETEIEDSIRILLQGVATKTIISFDPDESSVSLQGLKILSLVLSAHRSRDLQMDGCDIELMLELAMICQRSAQDQFLPVMSQVIEANMVSCGPKTLHDALERTLEKFERRLCAMAEELDPITVDRVKAYGTALFMFRVICERANKPLYGSFLMGGLYDCRCLKQFLVDLQGRPEDITPEKHLYYQVNVIQLHHAVNQLTSTKGKHGRLVTSMCASIRESLPSFLSAIATTIAYVGKNPHLYHYVNSDAELDRCLEKTIVSYPTCGVDSRDSPLDRYHITAWRVVTESIYVFWAILCTEDVGQMPLARFLTVRYLIADMLKTFVPISHVEARQAAANGLSQFISTLIGNLDSPNVRQMLLFIIRTLLDLIGHPTVSAIRRGGALPNLLTAVYTALPIVSVSSGMRQTVHPGRHGNPIAVSNPHSALNTPENIDPMKLRQEPSHLQNTWQDDDFEKASQLSFYRANPPVDDYRQFLRIQKIRIVAEPMRILADLRQSQREELKRAATHSFLVLWMVFRDRYFSFDKRSTIKILAEIIHTLSTFPTNYALLNAAFLTLHSTLSRLSHQASKKKESTHLADLFAVPSFYLAFREARGEAGLIALMLVLSACTPCLVEFKDHKLVVEKVYATLRHESWHVRIAAARAVPAVFGRSIFGLVALLESAPILDANLIHGLVLSARVLIRIPQSFDFGRWIPCLARGKLSTKSVKACRPLLEQLLRRLAHFKDHPFLGAEVELLRVDLDEAS</sequence>
<gene>
    <name evidence="1" type="ORF">GMRT_12797</name>
</gene>
<dbReference type="EMBL" id="VDLU01000004">
    <property type="protein sequence ID" value="TNJ27123.1"/>
    <property type="molecule type" value="Genomic_DNA"/>
</dbReference>
<comment type="caution">
    <text evidence="1">The sequence shown here is derived from an EMBL/GenBank/DDBJ whole genome shotgun (WGS) entry which is preliminary data.</text>
</comment>
<dbReference type="InterPro" id="IPR016024">
    <property type="entry name" value="ARM-type_fold"/>
</dbReference>
<evidence type="ECO:0000313" key="1">
    <source>
        <dbReference type="EMBL" id="TNJ27123.1"/>
    </source>
</evidence>
<dbReference type="AlphaFoldDB" id="A0A4Z1SZP4"/>